<evidence type="ECO:0000313" key="2">
    <source>
        <dbReference type="EMBL" id="GJJ13043.1"/>
    </source>
</evidence>
<dbReference type="AlphaFoldDB" id="A0AAV5AIU4"/>
<dbReference type="Proteomes" id="UP001050691">
    <property type="component" value="Unassembled WGS sequence"/>
</dbReference>
<sequence>MEAKTREVEPLQDTVPPRHQIESDESEDEDLDTHHNRQLPPTPLVNINWIDSYVQKSNVLVALHEAGQYWAQGVILGDIHGKLILNTIEIGNFYTPQWADVLVIIITTRVPLYAMHTIASTIISCIQPKCLSMIDSYPLPSCILPLPQKSNKQPIRYLQTYRKLQLPSAELFSPPNMLQSLAAAFLPLAEFKKLPSTLLLLPSSHMTPPTPPRIISSPFGPPIREEWEPRVMEEFHRNLDVALGSQSTWKVNKDTSGFGKVRPLRRGDVGEGGMYL</sequence>
<reference evidence="2" key="1">
    <citation type="submission" date="2021-10" db="EMBL/GenBank/DDBJ databases">
        <title>De novo Genome Assembly of Clathrus columnatus (Basidiomycota, Fungi) Using Illumina and Nanopore Sequence Data.</title>
        <authorList>
            <person name="Ogiso-Tanaka E."/>
            <person name="Itagaki H."/>
            <person name="Hosoya T."/>
            <person name="Hosaka K."/>
        </authorList>
    </citation>
    <scope>NUCLEOTIDE SEQUENCE</scope>
    <source>
        <strain evidence="2">MO-923</strain>
    </source>
</reference>
<proteinExistence type="predicted"/>
<feature type="region of interest" description="Disordered" evidence="1">
    <location>
        <begin position="1"/>
        <end position="39"/>
    </location>
</feature>
<evidence type="ECO:0000256" key="1">
    <source>
        <dbReference type="SAM" id="MobiDB-lite"/>
    </source>
</evidence>
<protein>
    <submittedName>
        <fullName evidence="2">Uncharacterized protein</fullName>
    </submittedName>
</protein>
<name>A0AAV5AIU4_9AGAM</name>
<keyword evidence="3" id="KW-1185">Reference proteome</keyword>
<accession>A0AAV5AIU4</accession>
<organism evidence="2 3">
    <name type="scientific">Clathrus columnatus</name>
    <dbReference type="NCBI Taxonomy" id="1419009"/>
    <lineage>
        <taxon>Eukaryota</taxon>
        <taxon>Fungi</taxon>
        <taxon>Dikarya</taxon>
        <taxon>Basidiomycota</taxon>
        <taxon>Agaricomycotina</taxon>
        <taxon>Agaricomycetes</taxon>
        <taxon>Phallomycetidae</taxon>
        <taxon>Phallales</taxon>
        <taxon>Clathraceae</taxon>
        <taxon>Clathrus</taxon>
    </lineage>
</organism>
<gene>
    <name evidence="2" type="ORF">Clacol_007292</name>
</gene>
<comment type="caution">
    <text evidence="2">The sequence shown here is derived from an EMBL/GenBank/DDBJ whole genome shotgun (WGS) entry which is preliminary data.</text>
</comment>
<evidence type="ECO:0000313" key="3">
    <source>
        <dbReference type="Proteomes" id="UP001050691"/>
    </source>
</evidence>
<dbReference type="EMBL" id="BPWL01000008">
    <property type="protein sequence ID" value="GJJ13043.1"/>
    <property type="molecule type" value="Genomic_DNA"/>
</dbReference>